<name>A0A1D6NHQ6_MAIZE</name>
<dbReference type="InterPro" id="IPR036874">
    <property type="entry name" value="Carbonic_anhydrase_sf"/>
</dbReference>
<proteinExistence type="predicted"/>
<gene>
    <name evidence="1" type="ORF">ZEAMMB73_Zm00001d044096</name>
</gene>
<dbReference type="EMBL" id="CM007649">
    <property type="protein sequence ID" value="ONM39909.1"/>
    <property type="molecule type" value="Genomic_DNA"/>
</dbReference>
<evidence type="ECO:0000313" key="1">
    <source>
        <dbReference type="EMBL" id="ONM39909.1"/>
    </source>
</evidence>
<dbReference type="GO" id="GO:0004089">
    <property type="term" value="F:carbonate dehydratase activity"/>
    <property type="evidence" value="ECO:0007669"/>
    <property type="project" value="InterPro"/>
</dbReference>
<organism evidence="1">
    <name type="scientific">Zea mays</name>
    <name type="common">Maize</name>
    <dbReference type="NCBI Taxonomy" id="4577"/>
    <lineage>
        <taxon>Eukaryota</taxon>
        <taxon>Viridiplantae</taxon>
        <taxon>Streptophyta</taxon>
        <taxon>Embryophyta</taxon>
        <taxon>Tracheophyta</taxon>
        <taxon>Spermatophyta</taxon>
        <taxon>Magnoliopsida</taxon>
        <taxon>Liliopsida</taxon>
        <taxon>Poales</taxon>
        <taxon>Poaceae</taxon>
        <taxon>PACMAD clade</taxon>
        <taxon>Panicoideae</taxon>
        <taxon>Andropogonodae</taxon>
        <taxon>Andropogoneae</taxon>
        <taxon>Tripsacinae</taxon>
        <taxon>Zea</taxon>
    </lineage>
</organism>
<accession>A0A1D6NHQ6</accession>
<dbReference type="GO" id="GO:0008270">
    <property type="term" value="F:zinc ion binding"/>
    <property type="evidence" value="ECO:0007669"/>
    <property type="project" value="InterPro"/>
</dbReference>
<sequence length="57" mass="6544">MDDPVERLKDGFHKFKTEVYDKKPELFEPLKAGQAPKVCATSLYYQSTMRAAFSSSR</sequence>
<dbReference type="SUPFAM" id="SSF53056">
    <property type="entry name" value="beta-carbonic anhydrase, cab"/>
    <property type="match status" value="1"/>
</dbReference>
<protein>
    <submittedName>
        <fullName evidence="1">Carbonic anhydrase3</fullName>
    </submittedName>
</protein>
<dbReference type="Gene3D" id="3.40.1050.10">
    <property type="entry name" value="Carbonic anhydrase"/>
    <property type="match status" value="1"/>
</dbReference>
<reference evidence="1" key="1">
    <citation type="submission" date="2015-12" db="EMBL/GenBank/DDBJ databases">
        <title>Update maize B73 reference genome by single molecule sequencing technologies.</title>
        <authorList>
            <consortium name="Maize Genome Sequencing Project"/>
            <person name="Ware D."/>
        </authorList>
    </citation>
    <scope>NUCLEOTIDE SEQUENCE [LARGE SCALE GENOMIC DNA]</scope>
    <source>
        <tissue evidence="1">Seedling</tissue>
    </source>
</reference>
<dbReference type="AlphaFoldDB" id="A0A1D6NHQ6"/>